<dbReference type="EMBL" id="KZ613943">
    <property type="protein sequence ID" value="PMD42695.1"/>
    <property type="molecule type" value="Genomic_DNA"/>
</dbReference>
<dbReference type="OrthoDB" id="5414186at2759"/>
<evidence type="ECO:0000313" key="3">
    <source>
        <dbReference type="Proteomes" id="UP000235786"/>
    </source>
</evidence>
<protein>
    <submittedName>
        <fullName evidence="2">Uncharacterized protein</fullName>
    </submittedName>
</protein>
<dbReference type="AlphaFoldDB" id="A0A2J6RW01"/>
<gene>
    <name evidence="2" type="ORF">L207DRAFT_318546</name>
</gene>
<keyword evidence="3" id="KW-1185">Reference proteome</keyword>
<organism evidence="2 3">
    <name type="scientific">Hyaloscypha variabilis (strain UAMH 11265 / GT02V1 / F)</name>
    <name type="common">Meliniomyces variabilis</name>
    <dbReference type="NCBI Taxonomy" id="1149755"/>
    <lineage>
        <taxon>Eukaryota</taxon>
        <taxon>Fungi</taxon>
        <taxon>Dikarya</taxon>
        <taxon>Ascomycota</taxon>
        <taxon>Pezizomycotina</taxon>
        <taxon>Leotiomycetes</taxon>
        <taxon>Helotiales</taxon>
        <taxon>Hyaloscyphaceae</taxon>
        <taxon>Hyaloscypha</taxon>
        <taxon>Hyaloscypha variabilis</taxon>
    </lineage>
</organism>
<feature type="region of interest" description="Disordered" evidence="1">
    <location>
        <begin position="143"/>
        <end position="165"/>
    </location>
</feature>
<accession>A0A2J6RW01</accession>
<name>A0A2J6RW01_HYAVF</name>
<sequence>MNNQMSFSQGVLPKKNLPPFKNNTAKDSSHLYLPLQPKDLNELRKLHYFEGTDNENNIKDGPKAPKPATTLKEAQKPAITSEDGVTLEEGGLLEGYTNLDIVCRQDLELAFNKGAIAKSWREAYPGGKIGSLKFVHEARASYTKKERIKNPPSPPPEENNAPRTSPESLYRLYWESQMKREFITEHIKKAENEEEPEVANEKVADLSTIAEEIQVATDADKFHQGTIEEEIQVATDADKFDQGTIEEEIQVATDADKFDQGTHEDDFLAMGERIHVQSNTKELEEETIETIPPSGAATKGLSASTWTFSQLVDLCCVPLFEVHFAAIIPGYDQIQTDVMNSINGHYIAKRILNEITKATKRDLSVFSGVTHMSWFLLNPWCLFFISLRDLLTRGKSEVDKANQAYSREDQHETWMTTKVKTRRRPSKCFTASWRLFSSCSLSSTSQRERNFRETSFRETGFRETSFEAPRDV</sequence>
<evidence type="ECO:0000256" key="1">
    <source>
        <dbReference type="SAM" id="MobiDB-lite"/>
    </source>
</evidence>
<reference evidence="2 3" key="1">
    <citation type="submission" date="2016-04" db="EMBL/GenBank/DDBJ databases">
        <title>A degradative enzymes factory behind the ericoid mycorrhizal symbiosis.</title>
        <authorList>
            <consortium name="DOE Joint Genome Institute"/>
            <person name="Martino E."/>
            <person name="Morin E."/>
            <person name="Grelet G."/>
            <person name="Kuo A."/>
            <person name="Kohler A."/>
            <person name="Daghino S."/>
            <person name="Barry K."/>
            <person name="Choi C."/>
            <person name="Cichocki N."/>
            <person name="Clum A."/>
            <person name="Copeland A."/>
            <person name="Hainaut M."/>
            <person name="Haridas S."/>
            <person name="Labutti K."/>
            <person name="Lindquist E."/>
            <person name="Lipzen A."/>
            <person name="Khouja H.-R."/>
            <person name="Murat C."/>
            <person name="Ohm R."/>
            <person name="Olson A."/>
            <person name="Spatafora J."/>
            <person name="Veneault-Fourrey C."/>
            <person name="Henrissat B."/>
            <person name="Grigoriev I."/>
            <person name="Martin F."/>
            <person name="Perotto S."/>
        </authorList>
    </citation>
    <scope>NUCLEOTIDE SEQUENCE [LARGE SCALE GENOMIC DNA]</scope>
    <source>
        <strain evidence="2 3">F</strain>
    </source>
</reference>
<dbReference type="Proteomes" id="UP000235786">
    <property type="component" value="Unassembled WGS sequence"/>
</dbReference>
<feature type="region of interest" description="Disordered" evidence="1">
    <location>
        <begin position="1"/>
        <end position="29"/>
    </location>
</feature>
<proteinExistence type="predicted"/>
<evidence type="ECO:0000313" key="2">
    <source>
        <dbReference type="EMBL" id="PMD42695.1"/>
    </source>
</evidence>